<evidence type="ECO:0000313" key="3">
    <source>
        <dbReference type="Proteomes" id="UP001141950"/>
    </source>
</evidence>
<reference evidence="2" key="1">
    <citation type="submission" date="2022-08" db="EMBL/GenBank/DDBJ databases">
        <title>The genomic sequence of strain Paenibacillus sp. SCIV0701.</title>
        <authorList>
            <person name="Zhao H."/>
        </authorList>
    </citation>
    <scope>NUCLEOTIDE SEQUENCE</scope>
    <source>
        <strain evidence="2">SCIV0701</strain>
    </source>
</reference>
<evidence type="ECO:0000256" key="1">
    <source>
        <dbReference type="SAM" id="SignalP"/>
    </source>
</evidence>
<evidence type="ECO:0000313" key="2">
    <source>
        <dbReference type="EMBL" id="MCR2805667.1"/>
    </source>
</evidence>
<name>A0A9X2MSW6_9BACL</name>
<organism evidence="2 3">
    <name type="scientific">Paenibacillus soyae</name>
    <dbReference type="NCBI Taxonomy" id="2969249"/>
    <lineage>
        <taxon>Bacteria</taxon>
        <taxon>Bacillati</taxon>
        <taxon>Bacillota</taxon>
        <taxon>Bacilli</taxon>
        <taxon>Bacillales</taxon>
        <taxon>Paenibacillaceae</taxon>
        <taxon>Paenibacillus</taxon>
    </lineage>
</organism>
<dbReference type="EMBL" id="JANIPJ010000012">
    <property type="protein sequence ID" value="MCR2805667.1"/>
    <property type="molecule type" value="Genomic_DNA"/>
</dbReference>
<comment type="caution">
    <text evidence="2">The sequence shown here is derived from an EMBL/GenBank/DDBJ whole genome shotgun (WGS) entry which is preliminary data.</text>
</comment>
<keyword evidence="1" id="KW-0732">Signal</keyword>
<sequence>MMNRFAAYVFFILLQSVFAPFATSLHAASDSSRDAAASIQPILHNAENALTTVNLEVHFTEIDRLQVNKVRFASDQGPLIMTSSNIRASNAIRLTILDPTTGEEIIQSEQSDLSVREFTLPYT</sequence>
<accession>A0A9X2MSW6</accession>
<protein>
    <submittedName>
        <fullName evidence="2">Uncharacterized protein</fullName>
    </submittedName>
</protein>
<feature type="signal peptide" evidence="1">
    <location>
        <begin position="1"/>
        <end position="21"/>
    </location>
</feature>
<dbReference type="Proteomes" id="UP001141950">
    <property type="component" value="Unassembled WGS sequence"/>
</dbReference>
<proteinExistence type="predicted"/>
<keyword evidence="3" id="KW-1185">Reference proteome</keyword>
<feature type="chain" id="PRO_5040994063" evidence="1">
    <location>
        <begin position="22"/>
        <end position="123"/>
    </location>
</feature>
<gene>
    <name evidence="2" type="ORF">NQZ67_17420</name>
</gene>
<dbReference type="AlphaFoldDB" id="A0A9X2MSW6"/>